<organism evidence="4 5">
    <name type="scientific">Marinimicrococcus flavescens</name>
    <dbReference type="NCBI Taxonomy" id="3031815"/>
    <lineage>
        <taxon>Bacteria</taxon>
        <taxon>Pseudomonadati</taxon>
        <taxon>Pseudomonadota</taxon>
        <taxon>Alphaproteobacteria</taxon>
        <taxon>Geminicoccales</taxon>
        <taxon>Geminicoccaceae</taxon>
        <taxon>Marinimicrococcus</taxon>
    </lineage>
</organism>
<evidence type="ECO:0000313" key="5">
    <source>
        <dbReference type="Proteomes" id="UP001301140"/>
    </source>
</evidence>
<accession>A0AAP3UXY2</accession>
<feature type="domain" description="Microcystin LR degradation protein MlrC C-terminal" evidence="2">
    <location>
        <begin position="297"/>
        <end position="470"/>
    </location>
</feature>
<sequence length="486" mass="52218">MRVFTATLSTESNSFSPIPTTRASFEATAWFPAGTHPDRPRPTTAQIIALREVAGARGWTVIEGLATHAEPAAPVRQADYEALRDQILGELEAAMPVDMVVLGLHGAMLAVGCEDCEGDLLARVRRLVGPDVAIGAELDPHCHLTDAMTENADVLVAYKEYPHTDFMERARELVEITAAAAEGRARPVMSVFDCRMIVTAPTSREPMRGFVDRVKELEGKDGVLSISIVHCFPFGDVPSIGARLLVVTDGQPEKGRALAEQLGREFYAMRREVAPPYLGVEEAIDHVLAQEGGPFVLADPADNAGGGAPSDNTSILRALIERGVEGAAVGPIWDPQAVRFCEGFGEGATFRLRFGGKAGLASGQPIDAEVTVLKLVKNLTQSFSGAIIPLGDAAAIRVGGVDVLLNANRTQGRAPDMFSNCGIDPLSKKLLVVKSTNHFHAAFAPIAKDILYVDADGPLARDYRRVPFTRLERDLYPFHPDPLGLD</sequence>
<evidence type="ECO:0000259" key="3">
    <source>
        <dbReference type="Pfam" id="PF07364"/>
    </source>
</evidence>
<evidence type="ECO:0000256" key="1">
    <source>
        <dbReference type="PIRNR" id="PIRNR012702"/>
    </source>
</evidence>
<name>A0AAP3UXY2_9PROT</name>
<keyword evidence="5" id="KW-1185">Reference proteome</keyword>
<comment type="function">
    <text evidence="1">Involved in peptidolytic degradation of cyclic heptapeptide hepatotoxin microcystin (MC).</text>
</comment>
<gene>
    <name evidence="4" type="ORF">PZ740_04125</name>
</gene>
<comment type="caution">
    <text evidence="4">The sequence shown here is derived from an EMBL/GenBank/DDBJ whole genome shotgun (WGS) entry which is preliminary data.</text>
</comment>
<keyword evidence="1" id="KW-0479">Metal-binding</keyword>
<dbReference type="InterPro" id="IPR010799">
    <property type="entry name" value="MlrC_C"/>
</dbReference>
<dbReference type="Proteomes" id="UP001301140">
    <property type="component" value="Unassembled WGS sequence"/>
</dbReference>
<dbReference type="AlphaFoldDB" id="A0AAP3UXY2"/>
<comment type="cofactor">
    <cofactor evidence="1">
        <name>Zn(2+)</name>
        <dbReference type="ChEBI" id="CHEBI:29105"/>
    </cofactor>
    <text evidence="1">Binds 1 zinc ion per subunit.</text>
</comment>
<evidence type="ECO:0000259" key="2">
    <source>
        <dbReference type="Pfam" id="PF07171"/>
    </source>
</evidence>
<dbReference type="RefSeq" id="WP_327787992.1">
    <property type="nucleotide sequence ID" value="NZ_JARGEQ010000025.1"/>
</dbReference>
<dbReference type="GO" id="GO:0006508">
    <property type="term" value="P:proteolysis"/>
    <property type="evidence" value="ECO:0007669"/>
    <property type="project" value="UniProtKB-KW"/>
</dbReference>
<comment type="similarity">
    <text evidence="1">Belongs to the peptidase M81 family.</text>
</comment>
<keyword evidence="1" id="KW-0378">Hydrolase</keyword>
<dbReference type="Pfam" id="PF07364">
    <property type="entry name" value="DUF1485"/>
    <property type="match status" value="1"/>
</dbReference>
<dbReference type="Pfam" id="PF07171">
    <property type="entry name" value="MlrC_C"/>
    <property type="match status" value="1"/>
</dbReference>
<keyword evidence="1" id="KW-0645">Protease</keyword>
<feature type="domain" description="Microcystin LR degradation protein MlrC N-terminal" evidence="3">
    <location>
        <begin position="2"/>
        <end position="287"/>
    </location>
</feature>
<proteinExistence type="inferred from homology"/>
<evidence type="ECO:0000313" key="4">
    <source>
        <dbReference type="EMBL" id="MDF1585573.1"/>
    </source>
</evidence>
<keyword evidence="1" id="KW-0482">Metalloprotease</keyword>
<dbReference type="InterPro" id="IPR009197">
    <property type="entry name" value="MlrC"/>
</dbReference>
<dbReference type="GO" id="GO:0008237">
    <property type="term" value="F:metallopeptidase activity"/>
    <property type="evidence" value="ECO:0007669"/>
    <property type="project" value="UniProtKB-KW"/>
</dbReference>
<dbReference type="InterPro" id="IPR015995">
    <property type="entry name" value="MlrC_N"/>
</dbReference>
<reference evidence="4 5" key="1">
    <citation type="submission" date="2023-03" db="EMBL/GenBank/DDBJ databases">
        <title>YIM 152171 draft genome.</title>
        <authorList>
            <person name="Yang Z."/>
        </authorList>
    </citation>
    <scope>NUCLEOTIDE SEQUENCE [LARGE SCALE GENOMIC DNA]</scope>
    <source>
        <strain evidence="4 5">YIM 152171</strain>
    </source>
</reference>
<dbReference type="PIRSF" id="PIRSF012702">
    <property type="entry name" value="UCP012702"/>
    <property type="match status" value="1"/>
</dbReference>
<dbReference type="GO" id="GO:0046872">
    <property type="term" value="F:metal ion binding"/>
    <property type="evidence" value="ECO:0007669"/>
    <property type="project" value="UniProtKB-KW"/>
</dbReference>
<protein>
    <recommendedName>
        <fullName evidence="1">Microcystinase C</fullName>
        <shortName evidence="1">MlrC</shortName>
    </recommendedName>
</protein>
<dbReference type="EMBL" id="JARGEQ010000025">
    <property type="protein sequence ID" value="MDF1585573.1"/>
    <property type="molecule type" value="Genomic_DNA"/>
</dbReference>